<feature type="region of interest" description="Disordered" evidence="9">
    <location>
        <begin position="315"/>
        <end position="349"/>
    </location>
</feature>
<dbReference type="VEuPathDB" id="VectorBase:LLONM1_005937"/>
<feature type="region of interest" description="Disordered" evidence="9">
    <location>
        <begin position="474"/>
        <end position="503"/>
    </location>
</feature>
<evidence type="ECO:0000256" key="3">
    <source>
        <dbReference type="ARBA" id="ARBA00007908"/>
    </source>
</evidence>
<proteinExistence type="inferred from homology"/>
<evidence type="ECO:0000256" key="9">
    <source>
        <dbReference type="SAM" id="MobiDB-lite"/>
    </source>
</evidence>
<evidence type="ECO:0000313" key="11">
    <source>
        <dbReference type="Proteomes" id="UP000092461"/>
    </source>
</evidence>
<feature type="coiled-coil region" evidence="8">
    <location>
        <begin position="524"/>
        <end position="558"/>
    </location>
</feature>
<dbReference type="PANTHER" id="PTHR46745:SF1">
    <property type="entry name" value="TSC22 DOMAIN FAMILY PROTEIN 1"/>
    <property type="match status" value="1"/>
</dbReference>
<evidence type="ECO:0000256" key="1">
    <source>
        <dbReference type="ARBA" id="ARBA00004123"/>
    </source>
</evidence>
<dbReference type="GO" id="GO:0008284">
    <property type="term" value="P:positive regulation of cell population proliferation"/>
    <property type="evidence" value="ECO:0007669"/>
    <property type="project" value="TreeGrafter"/>
</dbReference>
<keyword evidence="11" id="KW-1185">Reference proteome</keyword>
<feature type="compositionally biased region" description="Acidic residues" evidence="9">
    <location>
        <begin position="91"/>
        <end position="100"/>
    </location>
</feature>
<feature type="compositionally biased region" description="Basic and acidic residues" evidence="9">
    <location>
        <begin position="412"/>
        <end position="423"/>
    </location>
</feature>
<comment type="similarity">
    <text evidence="3">Belongs to the TSC-22/Dip/Bun family.</text>
</comment>
<keyword evidence="8" id="KW-0175">Coiled coil</keyword>
<dbReference type="GO" id="GO:0006357">
    <property type="term" value="P:regulation of transcription by RNA polymerase II"/>
    <property type="evidence" value="ECO:0007669"/>
    <property type="project" value="InterPro"/>
</dbReference>
<evidence type="ECO:0000256" key="7">
    <source>
        <dbReference type="ARBA" id="ARBA00023242"/>
    </source>
</evidence>
<feature type="compositionally biased region" description="Polar residues" evidence="9">
    <location>
        <begin position="74"/>
        <end position="90"/>
    </location>
</feature>
<dbReference type="EnsemblMetazoa" id="LLOJ002602-RA">
    <property type="protein sequence ID" value="LLOJ002602-PA"/>
    <property type="gene ID" value="LLOJ002602"/>
</dbReference>
<feature type="compositionally biased region" description="Polar residues" evidence="9">
    <location>
        <begin position="326"/>
        <end position="349"/>
    </location>
</feature>
<dbReference type="PROSITE" id="PS01289">
    <property type="entry name" value="TSC22"/>
    <property type="match status" value="1"/>
</dbReference>
<dbReference type="GO" id="GO:0005634">
    <property type="term" value="C:nucleus"/>
    <property type="evidence" value="ECO:0007669"/>
    <property type="project" value="UniProtKB-SubCell"/>
</dbReference>
<dbReference type="GO" id="GO:0005829">
    <property type="term" value="C:cytosol"/>
    <property type="evidence" value="ECO:0007669"/>
    <property type="project" value="TreeGrafter"/>
</dbReference>
<evidence type="ECO:0000313" key="10">
    <source>
        <dbReference type="EnsemblMetazoa" id="LLOJ002602-PA"/>
    </source>
</evidence>
<keyword evidence="7" id="KW-0539">Nucleus</keyword>
<feature type="region of interest" description="Disordered" evidence="9">
    <location>
        <begin position="377"/>
        <end position="423"/>
    </location>
</feature>
<dbReference type="GO" id="GO:0043066">
    <property type="term" value="P:negative regulation of apoptotic process"/>
    <property type="evidence" value="ECO:0007669"/>
    <property type="project" value="TreeGrafter"/>
</dbReference>
<feature type="compositionally biased region" description="Basic and acidic residues" evidence="9">
    <location>
        <begin position="101"/>
        <end position="117"/>
    </location>
</feature>
<accession>A0A1B0CE32</accession>
<protein>
    <submittedName>
        <fullName evidence="10">Uncharacterized protein</fullName>
    </submittedName>
</protein>
<evidence type="ECO:0000256" key="5">
    <source>
        <dbReference type="ARBA" id="ARBA00023015"/>
    </source>
</evidence>
<comment type="subcellular location">
    <subcellularLocation>
        <location evidence="2">Cytoplasm</location>
    </subcellularLocation>
    <subcellularLocation>
        <location evidence="1">Nucleus</location>
    </subcellularLocation>
</comment>
<dbReference type="AlphaFoldDB" id="A0A1B0CE32"/>
<organism evidence="10 11">
    <name type="scientific">Lutzomyia longipalpis</name>
    <name type="common">Sand fly</name>
    <dbReference type="NCBI Taxonomy" id="7200"/>
    <lineage>
        <taxon>Eukaryota</taxon>
        <taxon>Metazoa</taxon>
        <taxon>Ecdysozoa</taxon>
        <taxon>Arthropoda</taxon>
        <taxon>Hexapoda</taxon>
        <taxon>Insecta</taxon>
        <taxon>Pterygota</taxon>
        <taxon>Neoptera</taxon>
        <taxon>Endopterygota</taxon>
        <taxon>Diptera</taxon>
        <taxon>Nematocera</taxon>
        <taxon>Psychodoidea</taxon>
        <taxon>Psychodidae</taxon>
        <taxon>Lutzomyia</taxon>
        <taxon>Lutzomyia</taxon>
    </lineage>
</organism>
<dbReference type="EMBL" id="AJWK01008532">
    <property type="status" value="NOT_ANNOTATED_CDS"/>
    <property type="molecule type" value="Genomic_DNA"/>
</dbReference>
<keyword evidence="4" id="KW-0963">Cytoplasm</keyword>
<reference evidence="10" key="1">
    <citation type="submission" date="2020-05" db="UniProtKB">
        <authorList>
            <consortium name="EnsemblMetazoa"/>
        </authorList>
    </citation>
    <scope>IDENTIFICATION</scope>
    <source>
        <strain evidence="10">Jacobina</strain>
    </source>
</reference>
<keyword evidence="5" id="KW-0805">Transcription regulation</keyword>
<dbReference type="Pfam" id="PF01166">
    <property type="entry name" value="TSC22"/>
    <property type="match status" value="1"/>
</dbReference>
<evidence type="ECO:0000256" key="2">
    <source>
        <dbReference type="ARBA" id="ARBA00004496"/>
    </source>
</evidence>
<dbReference type="EMBL" id="AJWK01008533">
    <property type="status" value="NOT_ANNOTATED_CDS"/>
    <property type="molecule type" value="Genomic_DNA"/>
</dbReference>
<dbReference type="InterPro" id="IPR000580">
    <property type="entry name" value="TSC22/Bun"/>
</dbReference>
<dbReference type="VEuPathDB" id="VectorBase:LLOJ002602"/>
<sequence length="587" mass="62030">MLKMADTASGPVKQQKQHGVPKGHPEAAKVEPLPGRRINDGGGTKGMSTDGRGGQTTTNTGGAAPSLGRKPKASSFQITSVTVGTRTSADNGEDSADDLDESHSHTDDNSRVTDHGNETPSFSEDTSFSKEDVFYSSNALGTAPVIPTSSQYGLAIVSPELNGTATLTDVHVSLTDAGINIVGNAKQNCDVDKEGHQRNERFKVVKIESTEPFKRGRWMCMDYLDHTTLQQTTTSSEGALDGTDDTAAKVNNILPGQTAPAVFYNSTAAPVPATDALPEVTTTAPVVATTTASNYTAQSMPSHQMQEVIASASKRPPKMTTMPRHQGQTQPAQYYKQALSSGQRHTSTQEYTQGATLPANLNFHDTAGLEASLASLSHSISGQQQHHSTSPKVRRSDEARSVATAELPSSQHHPEVEKVKEGVADESPIACDRVVATEVVDSNCVSTSSGVNSPTVSVVSPEMTPDVATEVEMSPEQQHLGGATPANPDETTPNDESESASGTSAVAIDNKIEQAMDLVKSHLMFAVREEVEVLKEKIAELMDRINQLEVENTILKANATQETLSQLSATLASGKVQASNTGNGSAS</sequence>
<dbReference type="PANTHER" id="PTHR46745">
    <property type="entry name" value="TSC22 DOMAIN FAMILY PROTEIN 1"/>
    <property type="match status" value="1"/>
</dbReference>
<dbReference type="SUPFAM" id="SSF58026">
    <property type="entry name" value="Delta-sleep-inducing peptide immunoreactive peptide"/>
    <property type="match status" value="1"/>
</dbReference>
<feature type="region of interest" description="Disordered" evidence="9">
    <location>
        <begin position="1"/>
        <end position="127"/>
    </location>
</feature>
<dbReference type="Proteomes" id="UP000092461">
    <property type="component" value="Unassembled WGS sequence"/>
</dbReference>
<dbReference type="CDD" id="cd21936">
    <property type="entry name" value="ZIP_TSC22D"/>
    <property type="match status" value="1"/>
</dbReference>
<evidence type="ECO:0000256" key="4">
    <source>
        <dbReference type="ARBA" id="ARBA00022490"/>
    </source>
</evidence>
<feature type="compositionally biased region" description="Low complexity" evidence="9">
    <location>
        <begin position="377"/>
        <end position="390"/>
    </location>
</feature>
<evidence type="ECO:0000256" key="8">
    <source>
        <dbReference type="SAM" id="Coils"/>
    </source>
</evidence>
<name>A0A1B0CE32_LUTLO</name>
<dbReference type="Gene3D" id="1.20.5.490">
    <property type="entry name" value="Single helix bin"/>
    <property type="match status" value="1"/>
</dbReference>
<keyword evidence="6" id="KW-0804">Transcription</keyword>
<evidence type="ECO:0000256" key="6">
    <source>
        <dbReference type="ARBA" id="ARBA00023163"/>
    </source>
</evidence>
<dbReference type="InterPro" id="IPR047862">
    <property type="entry name" value="TSC22/BUN_CS"/>
</dbReference>